<evidence type="ECO:0000256" key="2">
    <source>
        <dbReference type="ARBA" id="ARBA00022598"/>
    </source>
</evidence>
<dbReference type="InterPro" id="IPR045851">
    <property type="entry name" value="AMP-bd_C_sf"/>
</dbReference>
<evidence type="ECO:0000313" key="5">
    <source>
        <dbReference type="EMBL" id="NQV66262.1"/>
    </source>
</evidence>
<organism evidence="5 6">
    <name type="scientific">SAR86 cluster bacterium</name>
    <dbReference type="NCBI Taxonomy" id="2030880"/>
    <lineage>
        <taxon>Bacteria</taxon>
        <taxon>Pseudomonadati</taxon>
        <taxon>Pseudomonadota</taxon>
        <taxon>Gammaproteobacteria</taxon>
        <taxon>SAR86 cluster</taxon>
    </lineage>
</organism>
<dbReference type="FunFam" id="3.30.300.30:FF:000008">
    <property type="entry name" value="2,3-dihydroxybenzoate-AMP ligase"/>
    <property type="match status" value="1"/>
</dbReference>
<name>A0A972W0V9_9GAMM</name>
<dbReference type="Proteomes" id="UP000754644">
    <property type="component" value="Unassembled WGS sequence"/>
</dbReference>
<evidence type="ECO:0000259" key="4">
    <source>
        <dbReference type="Pfam" id="PF13193"/>
    </source>
</evidence>
<dbReference type="PANTHER" id="PTHR24096:SF267">
    <property type="entry name" value="MALONATE--COA LIGASE ACSF3, MITOCHONDRIAL"/>
    <property type="match status" value="1"/>
</dbReference>
<evidence type="ECO:0000313" key="6">
    <source>
        <dbReference type="Proteomes" id="UP000754644"/>
    </source>
</evidence>
<dbReference type="NCBIfam" id="NF004837">
    <property type="entry name" value="PRK06187.1"/>
    <property type="match status" value="1"/>
</dbReference>
<dbReference type="Pfam" id="PF00501">
    <property type="entry name" value="AMP-binding"/>
    <property type="match status" value="1"/>
</dbReference>
<protein>
    <submittedName>
        <fullName evidence="5">Long-chain-fatty-acid--CoA ligase</fullName>
    </submittedName>
</protein>
<dbReference type="InterPro" id="IPR025110">
    <property type="entry name" value="AMP-bd_C"/>
</dbReference>
<dbReference type="EMBL" id="JABMOJ010000491">
    <property type="protein sequence ID" value="NQV66262.1"/>
    <property type="molecule type" value="Genomic_DNA"/>
</dbReference>
<feature type="domain" description="AMP-binding enzyme C-terminal" evidence="4">
    <location>
        <begin position="426"/>
        <end position="500"/>
    </location>
</feature>
<dbReference type="GO" id="GO:0016405">
    <property type="term" value="F:CoA-ligase activity"/>
    <property type="evidence" value="ECO:0007669"/>
    <property type="project" value="TreeGrafter"/>
</dbReference>
<evidence type="ECO:0000256" key="1">
    <source>
        <dbReference type="ARBA" id="ARBA00006432"/>
    </source>
</evidence>
<dbReference type="InterPro" id="IPR042099">
    <property type="entry name" value="ANL_N_sf"/>
</dbReference>
<sequence>MTIQTLSDITRTQRSLRPDKVALIYSADDRQWTYEALDIEACQCANALRGMGVGEQDRVAYLHKNTPEYFTTLFGVTKLNAVSVAVNWRLAPPEMEYILNHSESRVLLIGDEFLGHLAQMTLNLDQIVVIGDPGDSGYPSYEQWLAGQAVDDPNVPVAPEDTCYQLYTSGTTGLPKGVETTNNNMISLMSEGLGALNFSPTTVNLVCMPLFHISGSGWGVIGVFSGATSILLRDVDLQEILRVIPAFRVTHTIFVPAVMQFLLAQPNVQDIDYSSLESITYGASPVTEEVLVAAMKTFKARFYQVYGLTETTGGITILMPEDHDPGGPRASLLRSCGKAVVGHQLRIVDRLTGAVLPDGEVGEICIKGPQIMRGYWRNDGATAECIDADGWFKSGDAGYLQEGFLFIHDRVKDMIISGGENIYPAEIENALMSHPGIADAAVIGIPSERWGETVKAIVTRQDPSLTEEDVYAYCRQRLAAYKCPTSVDWMETIPRNPSGKILKTELRKPYWAGRERNVS</sequence>
<evidence type="ECO:0000259" key="3">
    <source>
        <dbReference type="Pfam" id="PF00501"/>
    </source>
</evidence>
<proteinExistence type="inferred from homology"/>
<dbReference type="Gene3D" id="3.30.300.30">
    <property type="match status" value="1"/>
</dbReference>
<dbReference type="SUPFAM" id="SSF56801">
    <property type="entry name" value="Acetyl-CoA synthetase-like"/>
    <property type="match status" value="1"/>
</dbReference>
<dbReference type="PANTHER" id="PTHR24096">
    <property type="entry name" value="LONG-CHAIN-FATTY-ACID--COA LIGASE"/>
    <property type="match status" value="1"/>
</dbReference>
<gene>
    <name evidence="5" type="ORF">HQ497_12955</name>
</gene>
<accession>A0A972W0V9</accession>
<dbReference type="AlphaFoldDB" id="A0A972W0V9"/>
<comment type="caution">
    <text evidence="5">The sequence shown here is derived from an EMBL/GenBank/DDBJ whole genome shotgun (WGS) entry which is preliminary data.</text>
</comment>
<dbReference type="InterPro" id="IPR000873">
    <property type="entry name" value="AMP-dep_synth/lig_dom"/>
</dbReference>
<dbReference type="Pfam" id="PF13193">
    <property type="entry name" value="AMP-binding_C"/>
    <property type="match status" value="1"/>
</dbReference>
<keyword evidence="2 5" id="KW-0436">Ligase</keyword>
<comment type="similarity">
    <text evidence="1">Belongs to the ATP-dependent AMP-binding enzyme family.</text>
</comment>
<dbReference type="Gene3D" id="3.40.50.12780">
    <property type="entry name" value="N-terminal domain of ligase-like"/>
    <property type="match status" value="1"/>
</dbReference>
<reference evidence="5" key="1">
    <citation type="submission" date="2020-05" db="EMBL/GenBank/DDBJ databases">
        <title>Sulfur intermediates as new biogeochemical hubs in an aquatic model microbial ecosystem.</title>
        <authorList>
            <person name="Vigneron A."/>
        </authorList>
    </citation>
    <scope>NUCLEOTIDE SEQUENCE</scope>
    <source>
        <strain evidence="5">Bin.250</strain>
    </source>
</reference>
<feature type="domain" description="AMP-dependent synthetase/ligase" evidence="3">
    <location>
        <begin position="15"/>
        <end position="376"/>
    </location>
</feature>